<comment type="caution">
    <text evidence="2">The sequence shown here is derived from an EMBL/GenBank/DDBJ whole genome shotgun (WGS) entry which is preliminary data.</text>
</comment>
<dbReference type="SUPFAM" id="SSF50494">
    <property type="entry name" value="Trypsin-like serine proteases"/>
    <property type="match status" value="1"/>
</dbReference>
<dbReference type="EMBL" id="JARJBC010000050">
    <property type="protein sequence ID" value="MDF3294399.1"/>
    <property type="molecule type" value="Genomic_DNA"/>
</dbReference>
<evidence type="ECO:0000313" key="3">
    <source>
        <dbReference type="Proteomes" id="UP001216579"/>
    </source>
</evidence>
<dbReference type="InterPro" id="IPR009003">
    <property type="entry name" value="Peptidase_S1_PA"/>
</dbReference>
<evidence type="ECO:0000256" key="1">
    <source>
        <dbReference type="SAM" id="MobiDB-lite"/>
    </source>
</evidence>
<dbReference type="Proteomes" id="UP001216579">
    <property type="component" value="Unassembled WGS sequence"/>
</dbReference>
<sequence>MLAMEQRQEVLDKIAGTITQNLSEFDRAKIPGFTEIEVDPDHNQLRLHWKGTPPRRVAAILAHLPSGVTATVVSARYSKAELHAAREKLLRGGKPENLRIPSTATPIRITSIGGAVDGSGLDITYADAPGPDTAAPRDSLAPAARQDRSREVKALTDRLTGINTTASYKASPAEAATPAASASRPAAASPNASLINRQQDFYPWSGASALRNPTGGICSSGFGIKNDKGENMLTTAYHCGGGNGLWSTYASNDAVGVTDNFEAYTSDDVQGIHLPTPQLSGWLYDGAAKEGTYDVKPVTGWGHNNVGDYVCEDGANGGVHCNLKIAKTDIGTSGVGGFWRPITDLAYATSLTPDGIAGVNGDSGAPVFAGANNYTTDEARGTLTAFDTTVTCPADETATTVADGQVRTPWCFHGLYYVPIYQTLHDMNWTLVTH</sequence>
<evidence type="ECO:0008006" key="4">
    <source>
        <dbReference type="Google" id="ProtNLM"/>
    </source>
</evidence>
<dbReference type="Gene3D" id="2.40.10.10">
    <property type="entry name" value="Trypsin-like serine proteases"/>
    <property type="match status" value="2"/>
</dbReference>
<gene>
    <name evidence="2" type="ORF">P3G67_35470</name>
</gene>
<proteinExistence type="predicted"/>
<keyword evidence="3" id="KW-1185">Reference proteome</keyword>
<feature type="region of interest" description="Disordered" evidence="1">
    <location>
        <begin position="123"/>
        <end position="151"/>
    </location>
</feature>
<evidence type="ECO:0000313" key="2">
    <source>
        <dbReference type="EMBL" id="MDF3294399.1"/>
    </source>
</evidence>
<reference evidence="2 3" key="1">
    <citation type="submission" date="2023-03" db="EMBL/GenBank/DDBJ databases">
        <title>Draft genome sequence of Streptomyces sp. RB6PN23 isolated from peat swamp forest in Thailand.</title>
        <authorList>
            <person name="Klaysubun C."/>
            <person name="Duangmal K."/>
        </authorList>
    </citation>
    <scope>NUCLEOTIDE SEQUENCE [LARGE SCALE GENOMIC DNA]</scope>
    <source>
        <strain evidence="2 3">RB6PN23</strain>
    </source>
</reference>
<protein>
    <recommendedName>
        <fullName evidence="4">Peptidase S1 domain-containing protein</fullName>
    </recommendedName>
</protein>
<accession>A0ABT5ZXZ1</accession>
<name>A0ABT5ZXZ1_9ACTN</name>
<organism evidence="2 3">
    <name type="scientific">Streptomyces silvisoli</name>
    <dbReference type="NCBI Taxonomy" id="3034235"/>
    <lineage>
        <taxon>Bacteria</taxon>
        <taxon>Bacillati</taxon>
        <taxon>Actinomycetota</taxon>
        <taxon>Actinomycetes</taxon>
        <taxon>Kitasatosporales</taxon>
        <taxon>Streptomycetaceae</taxon>
        <taxon>Streptomyces</taxon>
    </lineage>
</organism>
<dbReference type="RefSeq" id="WP_276097196.1">
    <property type="nucleotide sequence ID" value="NZ_JARJBC010000050.1"/>
</dbReference>
<dbReference type="InterPro" id="IPR043504">
    <property type="entry name" value="Peptidase_S1_PA_chymotrypsin"/>
</dbReference>